<keyword evidence="2" id="KW-1185">Reference proteome</keyword>
<dbReference type="RefSeq" id="WP_034394744.1">
    <property type="nucleotide sequence ID" value="NZ_AWTM01000098.1"/>
</dbReference>
<accession>A0A0E3BR46</accession>
<evidence type="ECO:0000313" key="1">
    <source>
        <dbReference type="EMBL" id="KGH08722.1"/>
    </source>
</evidence>
<reference evidence="1 2" key="1">
    <citation type="submission" date="2013-09" db="EMBL/GenBank/DDBJ databases">
        <title>High correlation between genotypes and phenotypes of environmental bacteria Comamonas testosteroni strains.</title>
        <authorList>
            <person name="Liu L."/>
            <person name="Zhu W."/>
            <person name="Xia X."/>
            <person name="Xu B."/>
            <person name="Luo M."/>
            <person name="Wang G."/>
        </authorList>
    </citation>
    <scope>NUCLEOTIDE SEQUENCE [LARGE SCALE GENOMIC DNA]</scope>
    <source>
        <strain evidence="1 2">DF2</strain>
    </source>
</reference>
<dbReference type="Proteomes" id="UP000029549">
    <property type="component" value="Unassembled WGS sequence"/>
</dbReference>
<sequence length="159" mass="17170">MSLVLVDDHQLRQALKNLQAAGQDMKPAMRKIAQAMALIVEDNFEAEGQPKWEALSPVTIALRTKAAKGKTEGGFRILQDAGQLAGSISTDYGAEHATIGSNLFYAAIQQFGGMAGRGKKVEIPARPFLPINADGKLQPEASEEVLDTVMRHLRTAVSR</sequence>
<protein>
    <submittedName>
        <fullName evidence="1">Phage morphogeneis protein</fullName>
    </submittedName>
</protein>
<comment type="caution">
    <text evidence="1">The sequence shown here is derived from an EMBL/GenBank/DDBJ whole genome shotgun (WGS) entry which is preliminary data.</text>
</comment>
<dbReference type="Pfam" id="PF05069">
    <property type="entry name" value="Phage_tail_S"/>
    <property type="match status" value="1"/>
</dbReference>
<evidence type="ECO:0000313" key="2">
    <source>
        <dbReference type="Proteomes" id="UP000029549"/>
    </source>
</evidence>
<dbReference type="NCBIfam" id="TIGR01635">
    <property type="entry name" value="tail_comp_S"/>
    <property type="match status" value="1"/>
</dbReference>
<dbReference type="EMBL" id="AWTP01000122">
    <property type="protein sequence ID" value="KGH08722.1"/>
    <property type="molecule type" value="Genomic_DNA"/>
</dbReference>
<name>A0A0E3BR46_9BURK</name>
<dbReference type="InterPro" id="IPR006522">
    <property type="entry name" value="Phage_virion_morphogenesis"/>
</dbReference>
<dbReference type="AlphaFoldDB" id="A0A0E3BR46"/>
<organism evidence="1 2">
    <name type="scientific">Comamonas thiooxydans</name>
    <dbReference type="NCBI Taxonomy" id="363952"/>
    <lineage>
        <taxon>Bacteria</taxon>
        <taxon>Pseudomonadati</taxon>
        <taxon>Pseudomonadota</taxon>
        <taxon>Betaproteobacteria</taxon>
        <taxon>Burkholderiales</taxon>
        <taxon>Comamonadaceae</taxon>
        <taxon>Comamonas</taxon>
    </lineage>
</organism>
<proteinExistence type="predicted"/>
<gene>
    <name evidence="1" type="ORF">P608_17540</name>
</gene>